<dbReference type="InterPro" id="IPR000387">
    <property type="entry name" value="Tyr_Pase_dom"/>
</dbReference>
<comment type="catalytic activity">
    <reaction evidence="12">
        <text>1,2-dihexadecanoyl-sn-glycero-3-phospho-(1D-myo-inositol-3,4,5-trisphosphate) + H2O = 1,2-dihexadecanoyl-sn-glycero-3-phospho-(1D-myo-inositol-4,5-bisphosphate) + phosphate</text>
        <dbReference type="Rhea" id="RHEA:43560"/>
        <dbReference type="ChEBI" id="CHEBI:15377"/>
        <dbReference type="ChEBI" id="CHEBI:43474"/>
        <dbReference type="ChEBI" id="CHEBI:83420"/>
        <dbReference type="ChEBI" id="CHEBI:83423"/>
    </reaction>
    <physiologicalReaction direction="left-to-right" evidence="12">
        <dbReference type="Rhea" id="RHEA:43561"/>
    </physiologicalReaction>
</comment>
<feature type="domain" description="C2 tensin-type" evidence="25">
    <location>
        <begin position="366"/>
        <end position="501"/>
    </location>
</feature>
<evidence type="ECO:0000256" key="13">
    <source>
        <dbReference type="ARBA" id="ARBA00034268"/>
    </source>
</evidence>
<comment type="catalytic activity">
    <reaction evidence="21">
        <text>O-phospho-L-tyrosyl-[protein] + H2O = L-tyrosyl-[protein] + phosphate</text>
        <dbReference type="Rhea" id="RHEA:10684"/>
        <dbReference type="Rhea" id="RHEA-COMP:10136"/>
        <dbReference type="Rhea" id="RHEA-COMP:20101"/>
        <dbReference type="ChEBI" id="CHEBI:15377"/>
        <dbReference type="ChEBI" id="CHEBI:43474"/>
        <dbReference type="ChEBI" id="CHEBI:46858"/>
        <dbReference type="ChEBI" id="CHEBI:61978"/>
        <dbReference type="EC" id="3.1.3.48"/>
    </reaction>
    <physiologicalReaction direction="left-to-right" evidence="21">
        <dbReference type="Rhea" id="RHEA:10685"/>
    </physiologicalReaction>
</comment>
<keyword evidence="11" id="KW-0966">Cell projection</keyword>
<dbReference type="PANTHER" id="PTHR12305:SF81">
    <property type="entry name" value="PHOSPHATIDYLINOSITOL 3,4,5-TRISPHOSPHATE 3-PHOSPHATASE AND DUAL-SPECIFICITY PROTEIN PHOSPHATASE PTEN"/>
    <property type="match status" value="1"/>
</dbReference>
<organism evidence="26">
    <name type="scientific">Dendroctonus ponderosae</name>
    <name type="common">Mountain pine beetle</name>
    <dbReference type="NCBI Taxonomy" id="77166"/>
    <lineage>
        <taxon>Eukaryota</taxon>
        <taxon>Metazoa</taxon>
        <taxon>Ecdysozoa</taxon>
        <taxon>Arthropoda</taxon>
        <taxon>Hexapoda</taxon>
        <taxon>Insecta</taxon>
        <taxon>Pterygota</taxon>
        <taxon>Neoptera</taxon>
        <taxon>Endopterygota</taxon>
        <taxon>Coleoptera</taxon>
        <taxon>Polyphaga</taxon>
        <taxon>Cucujiformia</taxon>
        <taxon>Curculionidae</taxon>
        <taxon>Scolytinae</taxon>
        <taxon>Dendroctonus</taxon>
    </lineage>
</organism>
<keyword evidence="22" id="KW-1133">Transmembrane helix</keyword>
<dbReference type="STRING" id="77166.N6TXU5"/>
<dbReference type="InterPro" id="IPR029021">
    <property type="entry name" value="Prot-tyrosine_phosphatase-like"/>
</dbReference>
<dbReference type="InterPro" id="IPR035892">
    <property type="entry name" value="C2_domain_sf"/>
</dbReference>
<evidence type="ECO:0000313" key="28">
    <source>
        <dbReference type="Proteomes" id="UP000030742"/>
    </source>
</evidence>
<dbReference type="Gene3D" id="2.60.40.1110">
    <property type="match status" value="1"/>
</dbReference>
<protein>
    <recommendedName>
        <fullName evidence="14">Phosphatidylinositol 3,4,5-trisphosphate 3-phosphatase and dual-specificity protein phosphatase PTEN</fullName>
        <ecNumber evidence="6">3.1.3.16</ecNumber>
        <ecNumber evidence="5">3.1.3.48</ecNumber>
        <ecNumber evidence="4">3.1.3.67</ecNumber>
    </recommendedName>
    <alternativeName>
        <fullName evidence="18">Inositol polyphosphate 3-phosphatase</fullName>
    </alternativeName>
</protein>
<dbReference type="GO" id="GO:0005634">
    <property type="term" value="C:nucleus"/>
    <property type="evidence" value="ECO:0007669"/>
    <property type="project" value="TreeGrafter"/>
</dbReference>
<comment type="catalytic activity">
    <reaction evidence="20">
        <text>O-phospho-L-threonyl-[protein] + H2O = L-threonyl-[protein] + phosphate</text>
        <dbReference type="Rhea" id="RHEA:47004"/>
        <dbReference type="Rhea" id="RHEA-COMP:11060"/>
        <dbReference type="Rhea" id="RHEA-COMP:11605"/>
        <dbReference type="ChEBI" id="CHEBI:15377"/>
        <dbReference type="ChEBI" id="CHEBI:30013"/>
        <dbReference type="ChEBI" id="CHEBI:43474"/>
        <dbReference type="ChEBI" id="CHEBI:61977"/>
        <dbReference type="EC" id="3.1.3.16"/>
    </reaction>
    <physiologicalReaction direction="left-to-right" evidence="20">
        <dbReference type="Rhea" id="RHEA:47005"/>
    </physiologicalReaction>
</comment>
<dbReference type="GO" id="GO:0005886">
    <property type="term" value="C:plasma membrane"/>
    <property type="evidence" value="ECO:0007669"/>
    <property type="project" value="TreeGrafter"/>
</dbReference>
<evidence type="ECO:0000256" key="9">
    <source>
        <dbReference type="ARBA" id="ARBA00022912"/>
    </source>
</evidence>
<dbReference type="InterPro" id="IPR057023">
    <property type="entry name" value="PTP-SAK"/>
</dbReference>
<keyword evidence="7" id="KW-0963">Cytoplasm</keyword>
<evidence type="ECO:0000256" key="2">
    <source>
        <dbReference type="ARBA" id="ARBA00004496"/>
    </source>
</evidence>
<comment type="catalytic activity">
    <reaction evidence="19">
        <text>O-phospho-L-seryl-[protein] + H2O = L-seryl-[protein] + phosphate</text>
        <dbReference type="Rhea" id="RHEA:20629"/>
        <dbReference type="Rhea" id="RHEA-COMP:9863"/>
        <dbReference type="Rhea" id="RHEA-COMP:11604"/>
        <dbReference type="ChEBI" id="CHEBI:15377"/>
        <dbReference type="ChEBI" id="CHEBI:29999"/>
        <dbReference type="ChEBI" id="CHEBI:43474"/>
        <dbReference type="ChEBI" id="CHEBI:83421"/>
        <dbReference type="EC" id="3.1.3.16"/>
    </reaction>
    <physiologicalReaction direction="left-to-right" evidence="19">
        <dbReference type="Rhea" id="RHEA:20630"/>
    </physiologicalReaction>
</comment>
<dbReference type="PROSITE" id="PS50056">
    <property type="entry name" value="TYR_PHOSPHATASE_2"/>
    <property type="match status" value="1"/>
</dbReference>
<feature type="non-terminal residue" evidence="26">
    <location>
        <position position="501"/>
    </location>
</feature>
<dbReference type="GO" id="GO:0050793">
    <property type="term" value="P:regulation of developmental process"/>
    <property type="evidence" value="ECO:0007669"/>
    <property type="project" value="UniProtKB-ARBA"/>
</dbReference>
<sequence>MSEKVSDRLLVKFLSGSDSNKPDCLDYQRQVCTFPYLLNCSSATFLAFFLLLLVGSTWFNSHLILQKVTADTRLFHVTEFKFASDRGVSTPSELFAFFMGVCVSCRKSKDRVKASVKGKSYSRHCGSNKEFAGFIPSKASKICHNIPVVVPKNDEKCSNCLSKKPVGGSPRSETMAASFSNMNLTNPIKVIVSKKRNRYKQDDITDSIIAMGYPASNIESVYRNNIEDVVKFLDQKHQDHYMIYNLCSERSYDKTKFHNRVKDFPFDDHNPPKIQSVEPFCEDVQEWLAKDARNVAVVHCKAGKGRTGTMICCYLLHSRTCLTADQALSLYGGKRTQDTKGVTIPSQVRYVRYYEQLLNKGLHYQPVTLNIKEFIFDPVPTFMGGPGSLSFMVWESFSDHKLRQKYKSDVCKIPVDIHPFTIKLDTCFRLTGDIKIDFYNKIMMRKEKLFHFWFNTFFVDVMGSSSAIGCEDCFELVFKKNELDKLSKKDKQHKIFSENFK</sequence>
<dbReference type="AlphaFoldDB" id="N6TXU5"/>
<evidence type="ECO:0000256" key="20">
    <source>
        <dbReference type="ARBA" id="ARBA00048832"/>
    </source>
</evidence>
<keyword evidence="22" id="KW-0472">Membrane</keyword>
<dbReference type="EC" id="3.1.3.16" evidence="6"/>
<evidence type="ECO:0000256" key="11">
    <source>
        <dbReference type="ARBA" id="ARBA00023273"/>
    </source>
</evidence>
<dbReference type="SMART" id="SM00404">
    <property type="entry name" value="PTPc_motif"/>
    <property type="match status" value="1"/>
</dbReference>
<evidence type="ECO:0000256" key="8">
    <source>
        <dbReference type="ARBA" id="ARBA00022801"/>
    </source>
</evidence>
<feature type="domain" description="Phosphatase tensin-type" evidence="24">
    <location>
        <begin position="197"/>
        <end position="361"/>
    </location>
</feature>
<evidence type="ECO:0000256" key="19">
    <source>
        <dbReference type="ARBA" id="ARBA00047986"/>
    </source>
</evidence>
<dbReference type="Pfam" id="PF10409">
    <property type="entry name" value="PTEN_C2"/>
    <property type="match status" value="1"/>
</dbReference>
<evidence type="ECO:0000256" key="6">
    <source>
        <dbReference type="ARBA" id="ARBA00013081"/>
    </source>
</evidence>
<evidence type="ECO:0000259" key="24">
    <source>
        <dbReference type="PROSITE" id="PS51181"/>
    </source>
</evidence>
<evidence type="ECO:0000256" key="12">
    <source>
        <dbReference type="ARBA" id="ARBA00034256"/>
    </source>
</evidence>
<keyword evidence="10" id="KW-0443">Lipid metabolism</keyword>
<feature type="domain" description="Tyrosine specific protein phosphatases" evidence="23">
    <location>
        <begin position="278"/>
        <end position="335"/>
    </location>
</feature>
<feature type="transmembrane region" description="Helical" evidence="22">
    <location>
        <begin position="36"/>
        <end position="59"/>
    </location>
</feature>
<dbReference type="GO" id="GO:0008285">
    <property type="term" value="P:negative regulation of cell population proliferation"/>
    <property type="evidence" value="ECO:0007669"/>
    <property type="project" value="TreeGrafter"/>
</dbReference>
<gene>
    <name evidence="27" type="ORF">D910_06177</name>
    <name evidence="26" type="ORF">YQE_10185</name>
</gene>
<dbReference type="InterPro" id="IPR014020">
    <property type="entry name" value="Tensin_C2-dom"/>
</dbReference>
<evidence type="ECO:0000256" key="16">
    <source>
        <dbReference type="ARBA" id="ARBA00043760"/>
    </source>
</evidence>
<evidence type="ECO:0000256" key="15">
    <source>
        <dbReference type="ARBA" id="ARBA00043734"/>
    </source>
</evidence>
<dbReference type="OMA" id="MIYELCA"/>
<evidence type="ECO:0000256" key="5">
    <source>
        <dbReference type="ARBA" id="ARBA00013064"/>
    </source>
</evidence>
<dbReference type="EC" id="3.1.3.48" evidence="5"/>
<evidence type="ECO:0000259" key="23">
    <source>
        <dbReference type="PROSITE" id="PS50056"/>
    </source>
</evidence>
<dbReference type="InterPro" id="IPR029023">
    <property type="entry name" value="Tensin_phosphatase"/>
</dbReference>
<feature type="non-terminal residue" evidence="26">
    <location>
        <position position="1"/>
    </location>
</feature>
<evidence type="ECO:0000256" key="21">
    <source>
        <dbReference type="ARBA" id="ARBA00051341"/>
    </source>
</evidence>
<evidence type="ECO:0000256" key="17">
    <source>
        <dbReference type="ARBA" id="ARBA00043762"/>
    </source>
</evidence>
<evidence type="ECO:0000256" key="22">
    <source>
        <dbReference type="SAM" id="Phobius"/>
    </source>
</evidence>
<dbReference type="GO" id="GO:0051896">
    <property type="term" value="P:regulation of phosphatidylinositol 3-kinase/protein kinase B signal transduction"/>
    <property type="evidence" value="ECO:0007669"/>
    <property type="project" value="TreeGrafter"/>
</dbReference>
<evidence type="ECO:0000256" key="7">
    <source>
        <dbReference type="ARBA" id="ARBA00022490"/>
    </source>
</evidence>
<reference evidence="26 28" key="1">
    <citation type="journal article" date="2013" name="Genome Biol.">
        <title>Draft genome of the mountain pine beetle, Dendroctonus ponderosae Hopkins, a major forest pest.</title>
        <authorList>
            <person name="Keeling C.I."/>
            <person name="Yuen M.M."/>
            <person name="Liao N.Y."/>
            <person name="Docking T.R."/>
            <person name="Chan S.K."/>
            <person name="Taylor G.A."/>
            <person name="Palmquist D.L."/>
            <person name="Jackman S.D."/>
            <person name="Nguyen A."/>
            <person name="Li M."/>
            <person name="Henderson H."/>
            <person name="Janes J.K."/>
            <person name="Zhao Y."/>
            <person name="Pandoh P."/>
            <person name="Moore R."/>
            <person name="Sperling F.A."/>
            <person name="Huber D.P."/>
            <person name="Birol I."/>
            <person name="Jones S.J."/>
            <person name="Bohlmann J."/>
        </authorList>
    </citation>
    <scope>NUCLEOTIDE SEQUENCE</scope>
</reference>
<dbReference type="PROSITE" id="PS51182">
    <property type="entry name" value="C2_TENSIN"/>
    <property type="match status" value="1"/>
</dbReference>
<dbReference type="SUPFAM" id="SSF49562">
    <property type="entry name" value="C2 domain (Calcium/lipid-binding domain, CaLB)"/>
    <property type="match status" value="1"/>
</dbReference>
<dbReference type="Pfam" id="PF22784">
    <property type="entry name" value="PTP-SAK"/>
    <property type="match status" value="1"/>
</dbReference>
<dbReference type="InterPro" id="IPR003595">
    <property type="entry name" value="Tyr_Pase_cat"/>
</dbReference>
<keyword evidence="9" id="KW-0904">Protein phosphatase</keyword>
<dbReference type="SMART" id="SM01326">
    <property type="entry name" value="PTEN_C2"/>
    <property type="match status" value="1"/>
</dbReference>
<dbReference type="InterPro" id="IPR016130">
    <property type="entry name" value="Tyr_Pase_AS"/>
</dbReference>
<dbReference type="PROSITE" id="PS00383">
    <property type="entry name" value="TYR_PHOSPHATASE_1"/>
    <property type="match status" value="1"/>
</dbReference>
<proteinExistence type="inferred from homology"/>
<dbReference type="GO" id="GO:0046856">
    <property type="term" value="P:phosphatidylinositol dephosphorylation"/>
    <property type="evidence" value="ECO:0007669"/>
    <property type="project" value="TreeGrafter"/>
</dbReference>
<comment type="catalytic activity">
    <reaction evidence="13">
        <text>1,2-dioctanoyl-sn-glycero-3-phospho-(1D-myo-inositol-3,4,5-trisphosphate) + H2O = 1,2-dioctanoyl-sn-glycero-3-phospho-(1D-myo-inositol-4,5-bisphosphate) + phosphate</text>
        <dbReference type="Rhea" id="RHEA:43552"/>
        <dbReference type="ChEBI" id="CHEBI:15377"/>
        <dbReference type="ChEBI" id="CHEBI:43474"/>
        <dbReference type="ChEBI" id="CHEBI:83416"/>
        <dbReference type="ChEBI" id="CHEBI:83419"/>
    </reaction>
    <physiologicalReaction direction="left-to-right" evidence="13">
        <dbReference type="Rhea" id="RHEA:43553"/>
    </physiologicalReaction>
</comment>
<evidence type="ECO:0000256" key="18">
    <source>
        <dbReference type="ARBA" id="ARBA00044309"/>
    </source>
</evidence>
<dbReference type="InterPro" id="IPR051281">
    <property type="entry name" value="Dual-spec_lipid-protein_phosph"/>
</dbReference>
<keyword evidence="22" id="KW-0812">Transmembrane</keyword>
<dbReference type="GO" id="GO:0043005">
    <property type="term" value="C:neuron projection"/>
    <property type="evidence" value="ECO:0007669"/>
    <property type="project" value="UniProtKB-SubCell"/>
</dbReference>
<dbReference type="PROSITE" id="PS51181">
    <property type="entry name" value="PPASE_TENSIN"/>
    <property type="match status" value="1"/>
</dbReference>
<dbReference type="Proteomes" id="UP000030742">
    <property type="component" value="Unassembled WGS sequence"/>
</dbReference>
<evidence type="ECO:0000256" key="3">
    <source>
        <dbReference type="ARBA" id="ARBA00007881"/>
    </source>
</evidence>
<dbReference type="EMBL" id="KB632099">
    <property type="protein sequence ID" value="ERL88795.1"/>
    <property type="molecule type" value="Genomic_DNA"/>
</dbReference>
<name>N6TXU5_DENPD</name>
<dbReference type="CDD" id="cd14509">
    <property type="entry name" value="PTP_PTEN"/>
    <property type="match status" value="1"/>
</dbReference>
<dbReference type="GO" id="GO:0004722">
    <property type="term" value="F:protein serine/threonine phosphatase activity"/>
    <property type="evidence" value="ECO:0007669"/>
    <property type="project" value="UniProtKB-EC"/>
</dbReference>
<dbReference type="GO" id="GO:0048870">
    <property type="term" value="P:cell motility"/>
    <property type="evidence" value="ECO:0007669"/>
    <property type="project" value="TreeGrafter"/>
</dbReference>
<evidence type="ECO:0000259" key="25">
    <source>
        <dbReference type="PROSITE" id="PS51182"/>
    </source>
</evidence>
<dbReference type="PANTHER" id="PTHR12305">
    <property type="entry name" value="PHOSPHATASE WITH HOMOLOGY TO TENSIN"/>
    <property type="match status" value="1"/>
</dbReference>
<evidence type="ECO:0000256" key="4">
    <source>
        <dbReference type="ARBA" id="ARBA00013015"/>
    </source>
</evidence>
<keyword evidence="8" id="KW-0378">Hydrolase</keyword>
<evidence type="ECO:0000313" key="26">
    <source>
        <dbReference type="EMBL" id="ENN73206.1"/>
    </source>
</evidence>
<dbReference type="GO" id="GO:0004725">
    <property type="term" value="F:protein tyrosine phosphatase activity"/>
    <property type="evidence" value="ECO:0007669"/>
    <property type="project" value="UniProtKB-EC"/>
</dbReference>
<dbReference type="HOGENOM" id="CLU_544663_0_0_1"/>
<evidence type="ECO:0000256" key="14">
    <source>
        <dbReference type="ARBA" id="ARBA00034338"/>
    </source>
</evidence>
<dbReference type="InterPro" id="IPR045101">
    <property type="entry name" value="PTP_PTEN"/>
</dbReference>
<comment type="catalytic activity">
    <reaction evidence="17">
        <text>1D-myo-inositol 1,3,4,5,6-pentakisphosphate + H2O = 1D-myo-inositol 1,4,5,6-tetrakisphosphate + phosphate</text>
        <dbReference type="Rhea" id="RHEA:77143"/>
        <dbReference type="ChEBI" id="CHEBI:15377"/>
        <dbReference type="ChEBI" id="CHEBI:43474"/>
        <dbReference type="ChEBI" id="CHEBI:57627"/>
        <dbReference type="ChEBI" id="CHEBI:57733"/>
    </reaction>
    <physiologicalReaction direction="left-to-right" evidence="17">
        <dbReference type="Rhea" id="RHEA:77144"/>
    </physiologicalReaction>
</comment>
<evidence type="ECO:0000313" key="27">
    <source>
        <dbReference type="EMBL" id="ERL88795.1"/>
    </source>
</evidence>
<dbReference type="OrthoDB" id="16692at2759"/>
<evidence type="ECO:0000256" key="1">
    <source>
        <dbReference type="ARBA" id="ARBA00004487"/>
    </source>
</evidence>
<comment type="catalytic activity">
    <reaction evidence="16">
        <text>a 1,2-diacyl-sn-glycero-3-phospho-(1D-myo-inositol-3,4,5-trisphosphate) + H2O = a 1,2-diacyl-sn-glycero-3-phospho-(1D-myo-inositol-4,5-bisphosphate) + phosphate</text>
        <dbReference type="Rhea" id="RHEA:25017"/>
        <dbReference type="ChEBI" id="CHEBI:15377"/>
        <dbReference type="ChEBI" id="CHEBI:43474"/>
        <dbReference type="ChEBI" id="CHEBI:57836"/>
        <dbReference type="ChEBI" id="CHEBI:58456"/>
        <dbReference type="EC" id="3.1.3.67"/>
    </reaction>
    <physiologicalReaction direction="left-to-right" evidence="16">
        <dbReference type="Rhea" id="RHEA:25018"/>
    </physiologicalReaction>
</comment>
<dbReference type="GO" id="GO:0016314">
    <property type="term" value="F:phosphatidylinositol-3,4,5-trisphosphate 3-phosphatase activity"/>
    <property type="evidence" value="ECO:0007669"/>
    <property type="project" value="UniProtKB-EC"/>
</dbReference>
<comment type="similarity">
    <text evidence="3">Belongs to the PTEN phosphatase protein family.</text>
</comment>
<dbReference type="Gene3D" id="3.90.190.10">
    <property type="entry name" value="Protein tyrosine phosphatase superfamily"/>
    <property type="match status" value="1"/>
</dbReference>
<dbReference type="GO" id="GO:0005829">
    <property type="term" value="C:cytosol"/>
    <property type="evidence" value="ECO:0007669"/>
    <property type="project" value="TreeGrafter"/>
</dbReference>
<evidence type="ECO:0000256" key="10">
    <source>
        <dbReference type="ARBA" id="ARBA00023098"/>
    </source>
</evidence>
<dbReference type="EMBL" id="KB741176">
    <property type="protein sequence ID" value="ENN73206.1"/>
    <property type="molecule type" value="Genomic_DNA"/>
</dbReference>
<comment type="subcellular location">
    <subcellularLocation>
        <location evidence="1">Cell projection</location>
        <location evidence="1">Neuron projection</location>
    </subcellularLocation>
    <subcellularLocation>
        <location evidence="2">Cytoplasm</location>
    </subcellularLocation>
</comment>
<dbReference type="EC" id="3.1.3.67" evidence="4"/>
<dbReference type="SUPFAM" id="SSF52799">
    <property type="entry name" value="(Phosphotyrosine protein) phosphatases II"/>
    <property type="match status" value="1"/>
</dbReference>
<dbReference type="SMART" id="SM01301">
    <property type="entry name" value="PTPlike_phytase"/>
    <property type="match status" value="1"/>
</dbReference>
<comment type="catalytic activity">
    <reaction evidence="15">
        <text>1D-myo-inositol 1,3,4,5-tetrakisphosphate + H2O = 1D-myo-inositol 1,4,5-trisphosphate + phosphate</text>
        <dbReference type="Rhea" id="RHEA:77155"/>
        <dbReference type="ChEBI" id="CHEBI:15377"/>
        <dbReference type="ChEBI" id="CHEBI:43474"/>
        <dbReference type="ChEBI" id="CHEBI:57895"/>
        <dbReference type="ChEBI" id="CHEBI:203600"/>
    </reaction>
    <physiologicalReaction direction="left-to-right" evidence="15">
        <dbReference type="Rhea" id="RHEA:77156"/>
    </physiologicalReaction>
</comment>
<dbReference type="GO" id="GO:0043491">
    <property type="term" value="P:phosphatidylinositol 3-kinase/protein kinase B signal transduction"/>
    <property type="evidence" value="ECO:0007669"/>
    <property type="project" value="TreeGrafter"/>
</dbReference>
<accession>N6TXU5</accession>